<keyword evidence="2" id="KW-1185">Reference proteome</keyword>
<gene>
    <name evidence="1" type="ORF">GGQ64_001015</name>
</gene>
<organism evidence="1 2">
    <name type="scientific">Mycoplana azooxidifex</name>
    <dbReference type="NCBI Taxonomy" id="1636188"/>
    <lineage>
        <taxon>Bacteria</taxon>
        <taxon>Pseudomonadati</taxon>
        <taxon>Pseudomonadota</taxon>
        <taxon>Alphaproteobacteria</taxon>
        <taxon>Hyphomicrobiales</taxon>
        <taxon>Rhizobiaceae</taxon>
        <taxon>Mycoplana</taxon>
    </lineage>
</organism>
<dbReference type="AlphaFoldDB" id="A0A7W6GI58"/>
<evidence type="ECO:0000313" key="2">
    <source>
        <dbReference type="Proteomes" id="UP000574761"/>
    </source>
</evidence>
<reference evidence="1 2" key="1">
    <citation type="submission" date="2020-08" db="EMBL/GenBank/DDBJ databases">
        <title>Genomic Encyclopedia of Type Strains, Phase IV (KMG-IV): sequencing the most valuable type-strain genomes for metagenomic binning, comparative biology and taxonomic classification.</title>
        <authorList>
            <person name="Goeker M."/>
        </authorList>
    </citation>
    <scope>NUCLEOTIDE SEQUENCE [LARGE SCALE GENOMIC DNA]</scope>
    <source>
        <strain evidence="1 2">DSM 100211</strain>
    </source>
</reference>
<accession>A0A7W6GI58</accession>
<dbReference type="RefSeq" id="WP_183799989.1">
    <property type="nucleotide sequence ID" value="NZ_JACIEE010000002.1"/>
</dbReference>
<comment type="caution">
    <text evidence="1">The sequence shown here is derived from an EMBL/GenBank/DDBJ whole genome shotgun (WGS) entry which is preliminary data.</text>
</comment>
<evidence type="ECO:0000313" key="1">
    <source>
        <dbReference type="EMBL" id="MBB3975828.1"/>
    </source>
</evidence>
<proteinExistence type="predicted"/>
<name>A0A7W6GI58_9HYPH</name>
<dbReference type="Proteomes" id="UP000574761">
    <property type="component" value="Unassembled WGS sequence"/>
</dbReference>
<dbReference type="EMBL" id="JACIEE010000002">
    <property type="protein sequence ID" value="MBB3975828.1"/>
    <property type="molecule type" value="Genomic_DNA"/>
</dbReference>
<sequence length="80" mass="8753">MNASMMELKLNAIRYDVGLSRGEKIAKLEHLRNAACALRTAARKNALALEYGWCQELHLIDAELAGLNGAGHEGATITFR</sequence>
<protein>
    <submittedName>
        <fullName evidence="1">Epoxyqueuosine reductase QueG</fullName>
    </submittedName>
</protein>